<evidence type="ECO:0000313" key="3">
    <source>
        <dbReference type="Proteomes" id="UP000708208"/>
    </source>
</evidence>
<feature type="non-terminal residue" evidence="2">
    <location>
        <position position="177"/>
    </location>
</feature>
<evidence type="ECO:0000313" key="2">
    <source>
        <dbReference type="EMBL" id="CAG7827187.1"/>
    </source>
</evidence>
<keyword evidence="3" id="KW-1185">Reference proteome</keyword>
<protein>
    <submittedName>
        <fullName evidence="2">Uncharacterized protein</fullName>
    </submittedName>
</protein>
<dbReference type="AlphaFoldDB" id="A0A8J2PF80"/>
<feature type="compositionally biased region" description="Acidic residues" evidence="1">
    <location>
        <begin position="20"/>
        <end position="50"/>
    </location>
</feature>
<reference evidence="2" key="1">
    <citation type="submission" date="2021-06" db="EMBL/GenBank/DDBJ databases">
        <authorList>
            <person name="Hodson N. C."/>
            <person name="Mongue J. A."/>
            <person name="Jaron S. K."/>
        </authorList>
    </citation>
    <scope>NUCLEOTIDE SEQUENCE</scope>
</reference>
<gene>
    <name evidence="2" type="ORF">AFUS01_LOCUS37186</name>
</gene>
<dbReference type="Proteomes" id="UP000708208">
    <property type="component" value="Unassembled WGS sequence"/>
</dbReference>
<comment type="caution">
    <text evidence="2">The sequence shown here is derived from an EMBL/GenBank/DDBJ whole genome shotgun (WGS) entry which is preliminary data.</text>
</comment>
<organism evidence="2 3">
    <name type="scientific">Allacma fusca</name>
    <dbReference type="NCBI Taxonomy" id="39272"/>
    <lineage>
        <taxon>Eukaryota</taxon>
        <taxon>Metazoa</taxon>
        <taxon>Ecdysozoa</taxon>
        <taxon>Arthropoda</taxon>
        <taxon>Hexapoda</taxon>
        <taxon>Collembola</taxon>
        <taxon>Symphypleona</taxon>
        <taxon>Sminthuridae</taxon>
        <taxon>Allacma</taxon>
    </lineage>
</organism>
<sequence>MYTVKKKTPNSGNGQVVVLNEEESNSESDWTDTEEDEPSSDYLISDEDTPSDGSNSDSEDENDSGCVFNMPNSAELDLEESLMKSAINKIRAISKLFRKSVPRNNRLQKQIQKDRQDIENKRGKRLSGRLNLLLDLKIRWSSLLPMMQRFMDLRPSIEKTLIDLRPKLTKKQKEKAT</sequence>
<name>A0A8J2PF80_9HEXA</name>
<feature type="region of interest" description="Disordered" evidence="1">
    <location>
        <begin position="1"/>
        <end position="70"/>
    </location>
</feature>
<dbReference type="OrthoDB" id="8124016at2759"/>
<accession>A0A8J2PF80</accession>
<evidence type="ECO:0000256" key="1">
    <source>
        <dbReference type="SAM" id="MobiDB-lite"/>
    </source>
</evidence>
<proteinExistence type="predicted"/>
<dbReference type="EMBL" id="CAJVCH010542568">
    <property type="protein sequence ID" value="CAG7827187.1"/>
    <property type="molecule type" value="Genomic_DNA"/>
</dbReference>